<reference evidence="1" key="1">
    <citation type="journal article" date="2021" name="Proc. Natl. Acad. Sci. U.S.A.">
        <title>A Catalog of Tens of Thousands of Viruses from Human Metagenomes Reveals Hidden Associations with Chronic Diseases.</title>
        <authorList>
            <person name="Tisza M.J."/>
            <person name="Buck C.B."/>
        </authorList>
    </citation>
    <scope>NUCLEOTIDE SEQUENCE</scope>
    <source>
        <strain evidence="1">Ct8MV80</strain>
    </source>
</reference>
<accession>A0A8S5R868</accession>
<dbReference type="EMBL" id="BK015835">
    <property type="protein sequence ID" value="DAE27355.1"/>
    <property type="molecule type" value="Genomic_DNA"/>
</dbReference>
<name>A0A8S5R868_9VIRU</name>
<proteinExistence type="predicted"/>
<sequence>MDKEDFKEAEKDEKVILLGRNDLYLCGKWLEMRKFGTFKCQKCRKLLPRSANKRGQPRKYCNECAKLLKNEISKKYFCVDCGKEIEHNSVTQRICKRCATCQYEHEKKLKRDYWNKNFGKNKKLEE</sequence>
<protein>
    <submittedName>
        <fullName evidence="1">Putative cytoplasmic protein</fullName>
    </submittedName>
</protein>
<organism evidence="1">
    <name type="scientific">virus sp. ct8MV80</name>
    <dbReference type="NCBI Taxonomy" id="2826793"/>
    <lineage>
        <taxon>Viruses</taxon>
    </lineage>
</organism>
<evidence type="ECO:0000313" key="1">
    <source>
        <dbReference type="EMBL" id="DAE27355.1"/>
    </source>
</evidence>